<evidence type="ECO:0000256" key="2">
    <source>
        <dbReference type="SAM" id="MobiDB-lite"/>
    </source>
</evidence>
<dbReference type="SMART" id="SM00960">
    <property type="entry name" value="Robl_LC7"/>
    <property type="match status" value="1"/>
</dbReference>
<proteinExistence type="inferred from homology"/>
<organism evidence="3 4">
    <name type="scientific">Pyricularia oryzae</name>
    <name type="common">Rice blast fungus</name>
    <name type="synonym">Magnaporthe oryzae</name>
    <dbReference type="NCBI Taxonomy" id="318829"/>
    <lineage>
        <taxon>Eukaryota</taxon>
        <taxon>Fungi</taxon>
        <taxon>Dikarya</taxon>
        <taxon>Ascomycota</taxon>
        <taxon>Pezizomycotina</taxon>
        <taxon>Sordariomycetes</taxon>
        <taxon>Sordariomycetidae</taxon>
        <taxon>Magnaporthales</taxon>
        <taxon>Pyriculariaceae</taxon>
        <taxon>Pyricularia</taxon>
    </lineage>
</organism>
<evidence type="ECO:0000313" key="4">
    <source>
        <dbReference type="Proteomes" id="UP000294847"/>
    </source>
</evidence>
<dbReference type="Gene3D" id="3.30.450.30">
    <property type="entry name" value="Dynein light chain 2a, cytoplasmic"/>
    <property type="match status" value="1"/>
</dbReference>
<name>A0A4P7NVM9_PYROR</name>
<protein>
    <submittedName>
        <fullName evidence="3">Uncharacterized protein</fullName>
    </submittedName>
</protein>
<accession>A0A4P7NVM9</accession>
<feature type="region of interest" description="Disordered" evidence="2">
    <location>
        <begin position="1"/>
        <end position="24"/>
    </location>
</feature>
<evidence type="ECO:0000256" key="1">
    <source>
        <dbReference type="ARBA" id="ARBA00007191"/>
    </source>
</evidence>
<dbReference type="InterPro" id="IPR004942">
    <property type="entry name" value="Roadblock/LAMTOR2_dom"/>
</dbReference>
<dbReference type="EMBL" id="CP034210">
    <property type="protein sequence ID" value="QBZ65996.1"/>
    <property type="molecule type" value="Genomic_DNA"/>
</dbReference>
<dbReference type="AlphaFoldDB" id="A0A4P7NVM9"/>
<evidence type="ECO:0000313" key="3">
    <source>
        <dbReference type="EMBL" id="QBZ65996.1"/>
    </source>
</evidence>
<dbReference type="Proteomes" id="UP000294847">
    <property type="component" value="Chromosome 7"/>
</dbReference>
<dbReference type="PANTHER" id="PTHR10779">
    <property type="entry name" value="DYNEIN LIGHT CHAIN ROADBLOCK"/>
    <property type="match status" value="1"/>
</dbReference>
<reference evidence="3 4" key="1">
    <citation type="journal article" date="2019" name="Mol. Biol. Evol.">
        <title>Blast fungal genomes show frequent chromosomal changes, gene gains and losses, and effector gene turnover.</title>
        <authorList>
            <person name="Gomez Luciano L.B."/>
            <person name="Jason Tsai I."/>
            <person name="Chuma I."/>
            <person name="Tosa Y."/>
            <person name="Chen Y.H."/>
            <person name="Li J.Y."/>
            <person name="Li M.Y."/>
            <person name="Jade Lu M.Y."/>
            <person name="Nakayashiki H."/>
            <person name="Li W.H."/>
        </authorList>
    </citation>
    <scope>NUCLEOTIDE SEQUENCE [LARGE SCALE GENOMIC DNA]</scope>
    <source>
        <strain evidence="3">MZ5-1-6</strain>
    </source>
</reference>
<sequence>MAEMEFRSPTNQIPPPGSAGDTPITDALEETLGRLSKKAGVKATIVLDRSTGAILKISGDFTQIRPSKAAGENAGTSQTDSFPKEVTSATANSEASDGAEQLAAMVWAFIGAAGTLVEDLDTEDELRLLRLRTKKQELVIVPDPKYLLIVIHETLTPAS</sequence>
<feature type="compositionally biased region" description="Polar residues" evidence="2">
    <location>
        <begin position="74"/>
        <end position="95"/>
    </location>
</feature>
<dbReference type="Pfam" id="PF03259">
    <property type="entry name" value="Robl_LC7"/>
    <property type="match status" value="1"/>
</dbReference>
<feature type="region of interest" description="Disordered" evidence="2">
    <location>
        <begin position="66"/>
        <end position="95"/>
    </location>
</feature>
<dbReference type="SUPFAM" id="SSF103196">
    <property type="entry name" value="Roadblock/LC7 domain"/>
    <property type="match status" value="1"/>
</dbReference>
<dbReference type="VEuPathDB" id="FungiDB:M_BR32_EuGene_00058251"/>
<gene>
    <name evidence="3" type="ORF">PoMZ_12963</name>
</gene>
<comment type="similarity">
    <text evidence="1">Belongs to the GAMAD family.</text>
</comment>